<organism evidence="1 2">
    <name type="scientific">Parvularcula mediterranea</name>
    <dbReference type="NCBI Taxonomy" id="2732508"/>
    <lineage>
        <taxon>Bacteria</taxon>
        <taxon>Pseudomonadati</taxon>
        <taxon>Pseudomonadota</taxon>
        <taxon>Alphaproteobacteria</taxon>
        <taxon>Parvularculales</taxon>
        <taxon>Parvularculaceae</taxon>
        <taxon>Parvularcula</taxon>
    </lineage>
</organism>
<accession>A0A7Y3W5Y5</accession>
<dbReference type="RefSeq" id="WP_173200469.1">
    <property type="nucleotide sequence ID" value="NZ_JABFCX010000003.1"/>
</dbReference>
<name>A0A7Y3W5Y5_9PROT</name>
<comment type="caution">
    <text evidence="1">The sequence shown here is derived from an EMBL/GenBank/DDBJ whole genome shotgun (WGS) entry which is preliminary data.</text>
</comment>
<keyword evidence="2" id="KW-1185">Reference proteome</keyword>
<proteinExistence type="predicted"/>
<evidence type="ECO:0000313" key="1">
    <source>
        <dbReference type="EMBL" id="NNU17240.1"/>
    </source>
</evidence>
<dbReference type="EMBL" id="JABFCX010000003">
    <property type="protein sequence ID" value="NNU17240.1"/>
    <property type="molecule type" value="Genomic_DNA"/>
</dbReference>
<dbReference type="AlphaFoldDB" id="A0A7Y3W5Y5"/>
<protein>
    <submittedName>
        <fullName evidence="1">Uncharacterized protein</fullName>
    </submittedName>
</protein>
<sequence>MSMIATAAANAASKNASFIAAANTGKQVAEIASRAGLQAEGATSIYRAGRGYGQSLGRVSSEISETRRLLESGGFASRLVATTSEAAKAAAADLEALNSFVESAKNSARGGYVLTGSMDAPAAFAEKVAEAEQVLRKGKATYQAEGGFVLVDAEQYSAISNNRSGLNFAANEQNDMLVAVQEGRSTRLQNADDVREKSGRVDYRINFEEAGTYSVFVRGTASVKGDTDSNSVHLGFNGEIFTGKGGVTMDAGELSWGTSDTHNGNRVTFEVKEAGVQTISMFVRETGTAVDALLFTKDADYDPKTDSNLAVSEIRNEGEIRGMSLEAFEALVNEERARLDAVIAEGTTTETAATEANPYLQAVLDAQQRGAEVLKDVAEKRADRFSASRLTSFSAVQQNALLGGIAETSGAAEAGYSRIATLFGDLGFASLR</sequence>
<gene>
    <name evidence="1" type="ORF">HK107_12990</name>
</gene>
<evidence type="ECO:0000313" key="2">
    <source>
        <dbReference type="Proteomes" id="UP000536835"/>
    </source>
</evidence>
<reference evidence="1 2" key="1">
    <citation type="submission" date="2020-05" db="EMBL/GenBank/DDBJ databases">
        <title>Parvularcula mediterraneae sp. nov., isolated from polypropylene straw from shallow seawater of the seashore of Laganas in Zakynthos island, Greece.</title>
        <authorList>
            <person name="Szabo I."/>
            <person name="Al-Omari J."/>
            <person name="Rado J."/>
            <person name="Szerdahelyi G.S."/>
        </authorList>
    </citation>
    <scope>NUCLEOTIDE SEQUENCE [LARGE SCALE GENOMIC DNA]</scope>
    <source>
        <strain evidence="1 2">ZS-1/3</strain>
    </source>
</reference>
<dbReference type="Gene3D" id="2.60.120.260">
    <property type="entry name" value="Galactose-binding domain-like"/>
    <property type="match status" value="1"/>
</dbReference>
<dbReference type="Proteomes" id="UP000536835">
    <property type="component" value="Unassembled WGS sequence"/>
</dbReference>